<evidence type="ECO:0000256" key="5">
    <source>
        <dbReference type="SAM" id="MobiDB-lite"/>
    </source>
</evidence>
<dbReference type="SMART" id="SM00042">
    <property type="entry name" value="CUB"/>
    <property type="match status" value="1"/>
</dbReference>
<dbReference type="PROSITE" id="PS50070">
    <property type="entry name" value="KRINGLE_2"/>
    <property type="match status" value="1"/>
</dbReference>
<dbReference type="SUPFAM" id="SSF49854">
    <property type="entry name" value="Spermadhesin, CUB domain"/>
    <property type="match status" value="1"/>
</dbReference>
<evidence type="ECO:0000259" key="7">
    <source>
        <dbReference type="PROSITE" id="PS50070"/>
    </source>
</evidence>
<feature type="domain" description="CUB" evidence="6">
    <location>
        <begin position="184"/>
        <end position="301"/>
    </location>
</feature>
<evidence type="ECO:0000259" key="6">
    <source>
        <dbReference type="PROSITE" id="PS01180"/>
    </source>
</evidence>
<organism evidence="8 9">
    <name type="scientific">Mya arenaria</name>
    <name type="common">Soft-shell clam</name>
    <dbReference type="NCBI Taxonomy" id="6604"/>
    <lineage>
        <taxon>Eukaryota</taxon>
        <taxon>Metazoa</taxon>
        <taxon>Spiralia</taxon>
        <taxon>Lophotrochozoa</taxon>
        <taxon>Mollusca</taxon>
        <taxon>Bivalvia</taxon>
        <taxon>Autobranchia</taxon>
        <taxon>Heteroconchia</taxon>
        <taxon>Euheterodonta</taxon>
        <taxon>Imparidentia</taxon>
        <taxon>Neoheterodontei</taxon>
        <taxon>Myida</taxon>
        <taxon>Myoidea</taxon>
        <taxon>Myidae</taxon>
        <taxon>Mya</taxon>
    </lineage>
</organism>
<dbReference type="InterPro" id="IPR000859">
    <property type="entry name" value="CUB_dom"/>
</dbReference>
<proteinExistence type="predicted"/>
<evidence type="ECO:0008006" key="10">
    <source>
        <dbReference type="Google" id="ProtNLM"/>
    </source>
</evidence>
<evidence type="ECO:0000256" key="3">
    <source>
        <dbReference type="ARBA" id="ARBA00023157"/>
    </source>
</evidence>
<dbReference type="SMART" id="SM00130">
    <property type="entry name" value="KR"/>
    <property type="match status" value="1"/>
</dbReference>
<name>A0ABY7FTR8_MYAAR</name>
<dbReference type="CDD" id="cd00041">
    <property type="entry name" value="CUB"/>
    <property type="match status" value="1"/>
</dbReference>
<sequence>MTVYMNDLCFNNSSIWNGTISTSRSGETCLSCNSSSQSCANENVDNTDSFCRDPRNKGNTWCYTRNGPEDCDIPKCLGRTDINGTYECMAFREITGSRIQARQRNCSNKLPAACQYQAGILETTPVTWNEGRDKCRLSTLSGGNRMYSMADTRHVLPDSGLEYWVGYRRTLRTVRDLSGLFIDCFRVTRNGSGISLTVDNFPSTTRTYDSKHNCIWNIKMTPPEKMEIYIEFDLEDSVGCICDKIKLYDNDAPEGHPNKTLCGRGNITFYSSGPTVVIQFISDESKKKTLQQSFRQPQGKATQTARRGC</sequence>
<gene>
    <name evidence="8" type="ORF">MAR_010711</name>
</gene>
<dbReference type="PANTHER" id="PTHR24251:SF37">
    <property type="entry name" value="CUB DOMAIN-CONTAINING PROTEIN"/>
    <property type="match status" value="1"/>
</dbReference>
<comment type="caution">
    <text evidence="4">Lacks conserved residue(s) required for the propagation of feature annotation.</text>
</comment>
<reference evidence="8" key="1">
    <citation type="submission" date="2022-11" db="EMBL/GenBank/DDBJ databases">
        <title>Centuries of genome instability and evolution in soft-shell clam transmissible cancer (bioRxiv).</title>
        <authorList>
            <person name="Hart S.F.M."/>
            <person name="Yonemitsu M.A."/>
            <person name="Giersch R.M."/>
            <person name="Beal B.F."/>
            <person name="Arriagada G."/>
            <person name="Davis B.W."/>
            <person name="Ostrander E.A."/>
            <person name="Goff S.P."/>
            <person name="Metzger M.J."/>
        </authorList>
    </citation>
    <scope>NUCLEOTIDE SEQUENCE</scope>
    <source>
        <strain evidence="8">MELC-2E11</strain>
        <tissue evidence="8">Siphon/mantle</tissue>
    </source>
</reference>
<dbReference type="InterPro" id="IPR038178">
    <property type="entry name" value="Kringle_sf"/>
</dbReference>
<dbReference type="Proteomes" id="UP001164746">
    <property type="component" value="Chromosome 14"/>
</dbReference>
<protein>
    <recommendedName>
        <fullName evidence="10">CUB domain-containing protein</fullName>
    </recommendedName>
</protein>
<feature type="domain" description="Kringle" evidence="7">
    <location>
        <begin position="7"/>
        <end position="76"/>
    </location>
</feature>
<keyword evidence="1 4" id="KW-0420">Kringle</keyword>
<dbReference type="Pfam" id="PF00431">
    <property type="entry name" value="CUB"/>
    <property type="match status" value="1"/>
</dbReference>
<dbReference type="Gene3D" id="2.40.20.10">
    <property type="entry name" value="Plasminogen Kringle 4"/>
    <property type="match status" value="1"/>
</dbReference>
<accession>A0ABY7FTR8</accession>
<dbReference type="SUPFAM" id="SSF57440">
    <property type="entry name" value="Kringle-like"/>
    <property type="match status" value="1"/>
</dbReference>
<evidence type="ECO:0000256" key="4">
    <source>
        <dbReference type="PROSITE-ProRule" id="PRU00121"/>
    </source>
</evidence>
<dbReference type="EMBL" id="CP111025">
    <property type="protein sequence ID" value="WAR25007.1"/>
    <property type="molecule type" value="Genomic_DNA"/>
</dbReference>
<evidence type="ECO:0000313" key="8">
    <source>
        <dbReference type="EMBL" id="WAR25007.1"/>
    </source>
</evidence>
<keyword evidence="9" id="KW-1185">Reference proteome</keyword>
<dbReference type="InterPro" id="IPR000001">
    <property type="entry name" value="Kringle"/>
</dbReference>
<dbReference type="InterPro" id="IPR013806">
    <property type="entry name" value="Kringle-like"/>
</dbReference>
<dbReference type="Gene3D" id="2.60.120.290">
    <property type="entry name" value="Spermadhesin, CUB domain"/>
    <property type="match status" value="1"/>
</dbReference>
<dbReference type="PROSITE" id="PS01180">
    <property type="entry name" value="CUB"/>
    <property type="match status" value="1"/>
</dbReference>
<dbReference type="PANTHER" id="PTHR24251">
    <property type="entry name" value="OVOCHYMASE-RELATED"/>
    <property type="match status" value="1"/>
</dbReference>
<dbReference type="InterPro" id="IPR035914">
    <property type="entry name" value="Sperma_CUB_dom_sf"/>
</dbReference>
<feature type="region of interest" description="Disordered" evidence="5">
    <location>
        <begin position="290"/>
        <end position="309"/>
    </location>
</feature>
<keyword evidence="3" id="KW-1015">Disulfide bond</keyword>
<keyword evidence="2" id="KW-0677">Repeat</keyword>
<evidence type="ECO:0000256" key="2">
    <source>
        <dbReference type="ARBA" id="ARBA00022737"/>
    </source>
</evidence>
<evidence type="ECO:0000313" key="9">
    <source>
        <dbReference type="Proteomes" id="UP001164746"/>
    </source>
</evidence>
<evidence type="ECO:0000256" key="1">
    <source>
        <dbReference type="ARBA" id="ARBA00022572"/>
    </source>
</evidence>